<dbReference type="PANTHER" id="PTHR30290">
    <property type="entry name" value="PERIPLASMIC BINDING COMPONENT OF ABC TRANSPORTER"/>
    <property type="match status" value="1"/>
</dbReference>
<gene>
    <name evidence="6" type="ORF">B5V02_21640</name>
</gene>
<accession>A0A2W7C3K2</accession>
<evidence type="ECO:0000313" key="6">
    <source>
        <dbReference type="EMBL" id="PZV36388.1"/>
    </source>
</evidence>
<dbReference type="OrthoDB" id="9803988at2"/>
<dbReference type="InterPro" id="IPR030678">
    <property type="entry name" value="Peptide/Ni-bd"/>
</dbReference>
<evidence type="ECO:0000313" key="7">
    <source>
        <dbReference type="Proteomes" id="UP000248616"/>
    </source>
</evidence>
<evidence type="ECO:0000256" key="4">
    <source>
        <dbReference type="SAM" id="SignalP"/>
    </source>
</evidence>
<dbReference type="Gene3D" id="3.90.76.10">
    <property type="entry name" value="Dipeptide-binding Protein, Domain 1"/>
    <property type="match status" value="1"/>
</dbReference>
<evidence type="ECO:0000256" key="1">
    <source>
        <dbReference type="ARBA" id="ARBA00004418"/>
    </source>
</evidence>
<name>A0A2W7C3K2_9HYPH</name>
<dbReference type="EMBL" id="MZXV01000050">
    <property type="protein sequence ID" value="PZV36388.1"/>
    <property type="molecule type" value="Genomic_DNA"/>
</dbReference>
<dbReference type="InterPro" id="IPR000914">
    <property type="entry name" value="SBP_5_dom"/>
</dbReference>
<feature type="signal peptide" evidence="4">
    <location>
        <begin position="1"/>
        <end position="24"/>
    </location>
</feature>
<evidence type="ECO:0000256" key="3">
    <source>
        <dbReference type="ARBA" id="ARBA00022729"/>
    </source>
</evidence>
<reference evidence="7" key="1">
    <citation type="submission" date="2017-03" db="EMBL/GenBank/DDBJ databases">
        <authorList>
            <person name="Safronova V.I."/>
            <person name="Sazanova A.L."/>
            <person name="Chirak E.R."/>
        </authorList>
    </citation>
    <scope>NUCLEOTIDE SEQUENCE [LARGE SCALE GENOMIC DNA]</scope>
    <source>
        <strain evidence="7">Ach-343</strain>
    </source>
</reference>
<keyword evidence="3 4" id="KW-0732">Signal</keyword>
<feature type="domain" description="Solute-binding protein family 5" evidence="5">
    <location>
        <begin position="75"/>
        <end position="439"/>
    </location>
</feature>
<dbReference type="RefSeq" id="WP_111546192.1">
    <property type="nucleotide sequence ID" value="NZ_MZXV01000050.1"/>
</dbReference>
<dbReference type="Pfam" id="PF00496">
    <property type="entry name" value="SBP_bac_5"/>
    <property type="match status" value="1"/>
</dbReference>
<comment type="subcellular location">
    <subcellularLocation>
        <location evidence="1">Periplasm</location>
    </subcellularLocation>
</comment>
<dbReference type="GO" id="GO:0030288">
    <property type="term" value="C:outer membrane-bounded periplasmic space"/>
    <property type="evidence" value="ECO:0007669"/>
    <property type="project" value="UniProtKB-ARBA"/>
</dbReference>
<sequence>MRMSKHLRAILILTTALLPGESSAGQDLRETDVLTLAIGGDISSSDPGVDRDSTSDTVLHHVIEGLVAYKEDLTVGPMLAKSWEISADGRTYTFKLRDSLKFHNGDAVTSADVAWSWSRYLDPKTKWQCTYRFDGSFGSKVEQITTPDRVTVQFQLSEPDALFLANMANIQCLTAVLSKASLKADGSWDKPIGTGPYMFGKWEHNRYITLERFADYQSLPGERDGLAGGKHAYAKQLKFLVVPDASARKSALYTGEIDVVSDFGAADIEDAKARNTSVSVQSSMAWQMLLLQTEDPILADLRVRRAIAHALDIQQIANAATYGLATPNPSAVPTMSPYYGDKQTIWPAYDPAAAAALLKEAGYSGQKLSIQTNKKFENMYSAAVVIQSMLQAVGINAELEVLDFAAQLDNYYSGKFQLMSFGMSARLDPAYSFETFMGAKKDDASNQWEDPDALMLLAAAKSESDPSKRQAIFDSLHARLAEQVPIIGLFNDPLVTAIGPKVRGYADWPAGKERLWGVWRER</sequence>
<dbReference type="GO" id="GO:0043190">
    <property type="term" value="C:ATP-binding cassette (ABC) transporter complex"/>
    <property type="evidence" value="ECO:0007669"/>
    <property type="project" value="InterPro"/>
</dbReference>
<comment type="caution">
    <text evidence="6">The sequence shown here is derived from an EMBL/GenBank/DDBJ whole genome shotgun (WGS) entry which is preliminary data.</text>
</comment>
<proteinExistence type="inferred from homology"/>
<feature type="chain" id="PRO_5016160518" description="Solute-binding protein family 5 domain-containing protein" evidence="4">
    <location>
        <begin position="25"/>
        <end position="522"/>
    </location>
</feature>
<dbReference type="PIRSF" id="PIRSF002741">
    <property type="entry name" value="MppA"/>
    <property type="match status" value="1"/>
</dbReference>
<dbReference type="Proteomes" id="UP000248616">
    <property type="component" value="Unassembled WGS sequence"/>
</dbReference>
<dbReference type="SUPFAM" id="SSF53850">
    <property type="entry name" value="Periplasmic binding protein-like II"/>
    <property type="match status" value="1"/>
</dbReference>
<evidence type="ECO:0000259" key="5">
    <source>
        <dbReference type="Pfam" id="PF00496"/>
    </source>
</evidence>
<dbReference type="InterPro" id="IPR039424">
    <property type="entry name" value="SBP_5"/>
</dbReference>
<comment type="similarity">
    <text evidence="2">Belongs to the bacterial solute-binding protein 5 family.</text>
</comment>
<dbReference type="GO" id="GO:1904680">
    <property type="term" value="F:peptide transmembrane transporter activity"/>
    <property type="evidence" value="ECO:0007669"/>
    <property type="project" value="TreeGrafter"/>
</dbReference>
<dbReference type="Gene3D" id="3.40.190.10">
    <property type="entry name" value="Periplasmic binding protein-like II"/>
    <property type="match status" value="1"/>
</dbReference>
<dbReference type="PANTHER" id="PTHR30290:SF38">
    <property type="entry name" value="D,D-DIPEPTIDE-BINDING PERIPLASMIC PROTEIN DDPA-RELATED"/>
    <property type="match status" value="1"/>
</dbReference>
<organism evidence="6 7">
    <name type="scientific">Mesorhizobium kowhaii</name>
    <dbReference type="NCBI Taxonomy" id="1300272"/>
    <lineage>
        <taxon>Bacteria</taxon>
        <taxon>Pseudomonadati</taxon>
        <taxon>Pseudomonadota</taxon>
        <taxon>Alphaproteobacteria</taxon>
        <taxon>Hyphomicrobiales</taxon>
        <taxon>Phyllobacteriaceae</taxon>
        <taxon>Mesorhizobium</taxon>
    </lineage>
</organism>
<dbReference type="AlphaFoldDB" id="A0A2W7C3K2"/>
<keyword evidence="7" id="KW-1185">Reference proteome</keyword>
<dbReference type="Gene3D" id="3.10.105.10">
    <property type="entry name" value="Dipeptide-binding Protein, Domain 3"/>
    <property type="match status" value="1"/>
</dbReference>
<dbReference type="GO" id="GO:0015833">
    <property type="term" value="P:peptide transport"/>
    <property type="evidence" value="ECO:0007669"/>
    <property type="project" value="TreeGrafter"/>
</dbReference>
<evidence type="ECO:0000256" key="2">
    <source>
        <dbReference type="ARBA" id="ARBA00005695"/>
    </source>
</evidence>
<protein>
    <recommendedName>
        <fullName evidence="5">Solute-binding protein family 5 domain-containing protein</fullName>
    </recommendedName>
</protein>